<organism evidence="1 2">
    <name type="scientific">Campylobacter phage CP20</name>
    <dbReference type="NCBI Taxonomy" id="2506428"/>
    <lineage>
        <taxon>Viruses</taxon>
        <taxon>Duplodnaviria</taxon>
        <taxon>Heunggongvirae</taxon>
        <taxon>Uroviricota</taxon>
        <taxon>Caudoviricetes</taxon>
        <taxon>Connertonviridae</taxon>
        <taxon>Firehammervirus</taxon>
        <taxon>Firehammervirus CPt10</taxon>
    </lineage>
</organism>
<dbReference type="Proteomes" id="UP000290538">
    <property type="component" value="Segment"/>
</dbReference>
<protein>
    <submittedName>
        <fullName evidence="1">Uncharacterized protein</fullName>
    </submittedName>
</protein>
<name>A0A410T7G6_9CAUD</name>
<accession>A0A410T7G6</accession>
<dbReference type="EMBL" id="MK408758">
    <property type="protein sequence ID" value="QAU04874.1"/>
    <property type="molecule type" value="Genomic_DNA"/>
</dbReference>
<sequence>MRFKDYIKGLKDFKNLDNIEINSNDNFNESSLSRLYKHYREHDSGTISGYRGENTKEENQENNKKLKNFLLANGYSVTQIQGTYEETDSEGNKKVVKEMSFIVIDINDTGKLKKVLTTAGKRFKQEAITFSEKGGDYFLINCYDEKESKLGSPMFGKDGKIISKISGRPFIFTECEDIDNHTYNDTLDAYNPLVLRYYIKNNFSDLDLI</sequence>
<evidence type="ECO:0000313" key="2">
    <source>
        <dbReference type="Proteomes" id="UP000290538"/>
    </source>
</evidence>
<dbReference type="Pfam" id="PF23780">
    <property type="entry name" value="S-AdoMet_lyase"/>
    <property type="match status" value="1"/>
</dbReference>
<evidence type="ECO:0000313" key="1">
    <source>
        <dbReference type="EMBL" id="QAU04874.1"/>
    </source>
</evidence>
<reference evidence="1 2" key="1">
    <citation type="submission" date="2019-01" db="EMBL/GenBank/DDBJ databases">
        <title>Complete genome sequence of Campylobacter bacteriophage CP20.</title>
        <authorList>
            <person name="Connerton I.F."/>
        </authorList>
    </citation>
    <scope>NUCLEOTIDE SEQUENCE [LARGE SCALE GENOMIC DNA]</scope>
</reference>
<dbReference type="InterPro" id="IPR057548">
    <property type="entry name" value="S-AdoMet_lyase-like"/>
</dbReference>
<proteinExistence type="predicted"/>